<protein>
    <recommendedName>
        <fullName evidence="4">Secreted protein</fullName>
    </recommendedName>
</protein>
<name>A0A6A6PYE4_9PEZI</name>
<keyword evidence="3" id="KW-1185">Reference proteome</keyword>
<evidence type="ECO:0000256" key="1">
    <source>
        <dbReference type="SAM" id="SignalP"/>
    </source>
</evidence>
<reference evidence="2" key="1">
    <citation type="journal article" date="2020" name="Stud. Mycol.">
        <title>101 Dothideomycetes genomes: a test case for predicting lifestyles and emergence of pathogens.</title>
        <authorList>
            <person name="Haridas S."/>
            <person name="Albert R."/>
            <person name="Binder M."/>
            <person name="Bloem J."/>
            <person name="Labutti K."/>
            <person name="Salamov A."/>
            <person name="Andreopoulos B."/>
            <person name="Baker S."/>
            <person name="Barry K."/>
            <person name="Bills G."/>
            <person name="Bluhm B."/>
            <person name="Cannon C."/>
            <person name="Castanera R."/>
            <person name="Culley D."/>
            <person name="Daum C."/>
            <person name="Ezra D."/>
            <person name="Gonzalez J."/>
            <person name="Henrissat B."/>
            <person name="Kuo A."/>
            <person name="Liang C."/>
            <person name="Lipzen A."/>
            <person name="Lutzoni F."/>
            <person name="Magnuson J."/>
            <person name="Mondo S."/>
            <person name="Nolan M."/>
            <person name="Ohm R."/>
            <person name="Pangilinan J."/>
            <person name="Park H.-J."/>
            <person name="Ramirez L."/>
            <person name="Alfaro M."/>
            <person name="Sun H."/>
            <person name="Tritt A."/>
            <person name="Yoshinaga Y."/>
            <person name="Zwiers L.-H."/>
            <person name="Turgeon B."/>
            <person name="Goodwin S."/>
            <person name="Spatafora J."/>
            <person name="Crous P."/>
            <person name="Grigoriev I."/>
        </authorList>
    </citation>
    <scope>NUCLEOTIDE SEQUENCE</scope>
    <source>
        <strain evidence="2">CBS 113389</strain>
    </source>
</reference>
<evidence type="ECO:0000313" key="3">
    <source>
        <dbReference type="Proteomes" id="UP000799767"/>
    </source>
</evidence>
<gene>
    <name evidence="2" type="ORF">BDY17DRAFT_292755</name>
</gene>
<dbReference type="Proteomes" id="UP000799767">
    <property type="component" value="Unassembled WGS sequence"/>
</dbReference>
<dbReference type="AlphaFoldDB" id="A0A6A6PYE4"/>
<organism evidence="2 3">
    <name type="scientific">Neohortaea acidophila</name>
    <dbReference type="NCBI Taxonomy" id="245834"/>
    <lineage>
        <taxon>Eukaryota</taxon>
        <taxon>Fungi</taxon>
        <taxon>Dikarya</taxon>
        <taxon>Ascomycota</taxon>
        <taxon>Pezizomycotina</taxon>
        <taxon>Dothideomycetes</taxon>
        <taxon>Dothideomycetidae</taxon>
        <taxon>Mycosphaerellales</taxon>
        <taxon>Teratosphaeriaceae</taxon>
        <taxon>Neohortaea</taxon>
    </lineage>
</organism>
<feature type="signal peptide" evidence="1">
    <location>
        <begin position="1"/>
        <end position="17"/>
    </location>
</feature>
<dbReference type="RefSeq" id="XP_033591581.1">
    <property type="nucleotide sequence ID" value="XM_033732886.1"/>
</dbReference>
<proteinExistence type="predicted"/>
<dbReference type="EMBL" id="MU001633">
    <property type="protein sequence ID" value="KAF2485012.1"/>
    <property type="molecule type" value="Genomic_DNA"/>
</dbReference>
<accession>A0A6A6PYE4</accession>
<evidence type="ECO:0008006" key="4">
    <source>
        <dbReference type="Google" id="ProtNLM"/>
    </source>
</evidence>
<sequence length="101" mass="11618">MNIHALMLVIFYVHCSARHVPCRSLVGVVSTLFDANCHALNDSAQSDVRQHRLPPCVPFFYRLYANRERYLPWGVPGRVRIADIMHLCWAVLKFRPDGLVV</sequence>
<dbReference type="GeneID" id="54473888"/>
<keyword evidence="1" id="KW-0732">Signal</keyword>
<evidence type="ECO:0000313" key="2">
    <source>
        <dbReference type="EMBL" id="KAF2485012.1"/>
    </source>
</evidence>
<feature type="chain" id="PRO_5025559698" description="Secreted protein" evidence="1">
    <location>
        <begin position="18"/>
        <end position="101"/>
    </location>
</feature>